<reference evidence="3 5" key="1">
    <citation type="submission" date="2019-05" db="EMBL/GenBank/DDBJ databases">
        <title>Mumia sp. nov., isolated from the intestinal contents of plateau pika (Ochotona curzoniae) in the Qinghai-Tibet plateau of China.</title>
        <authorList>
            <person name="Tian Z."/>
        </authorList>
    </citation>
    <scope>NUCLEOTIDE SEQUENCE [LARGE SCALE GENOMIC DNA]</scope>
    <source>
        <strain evidence="5">527</strain>
        <strain evidence="3">Z527</strain>
    </source>
</reference>
<evidence type="ECO:0000256" key="1">
    <source>
        <dbReference type="ARBA" id="ARBA00008791"/>
    </source>
</evidence>
<dbReference type="CDD" id="cd00293">
    <property type="entry name" value="USP-like"/>
    <property type="match status" value="1"/>
</dbReference>
<comment type="similarity">
    <text evidence="1">Belongs to the universal stress protein A family.</text>
</comment>
<evidence type="ECO:0000313" key="5">
    <source>
        <dbReference type="Proteomes" id="UP000306740"/>
    </source>
</evidence>
<feature type="domain" description="UspA" evidence="2">
    <location>
        <begin position="87"/>
        <end position="221"/>
    </location>
</feature>
<dbReference type="PANTHER" id="PTHR46268:SF6">
    <property type="entry name" value="UNIVERSAL STRESS PROTEIN UP12"/>
    <property type="match status" value="1"/>
</dbReference>
<dbReference type="AlphaFoldDB" id="A0A5C4N546"/>
<dbReference type="EMBL" id="VDFR01000004">
    <property type="protein sequence ID" value="TNC52151.1"/>
    <property type="molecule type" value="Genomic_DNA"/>
</dbReference>
<dbReference type="InterPro" id="IPR006016">
    <property type="entry name" value="UspA"/>
</dbReference>
<dbReference type="Gene3D" id="3.40.50.620">
    <property type="entry name" value="HUPs"/>
    <property type="match status" value="2"/>
</dbReference>
<accession>A0A5C4N546</accession>
<evidence type="ECO:0000313" key="3">
    <source>
        <dbReference type="EMBL" id="TNC51737.1"/>
    </source>
</evidence>
<dbReference type="OrthoDB" id="5143389at2"/>
<dbReference type="Pfam" id="PF00582">
    <property type="entry name" value="Usp"/>
    <property type="match status" value="2"/>
</dbReference>
<evidence type="ECO:0000313" key="4">
    <source>
        <dbReference type="EMBL" id="TNC52151.1"/>
    </source>
</evidence>
<sequence>MRFVACLEDLGAAGGAGSGGGAHGVLLDRSDAFIVVVGAPSPSVPRVLSSRDLGHWSVHHARAHAGRTAAPGEVRTMTTTTTRAPQPVTVGVDASPSRTETGIRHGVAMARMLDVPLSLVHATAWPFEGIAFTPYELTAAREDASAILARAATKARYLAPDLRVEVHPVVGSAALALESASTQSSAVVVVRRDAGVADRLLSGSTSSRIATRAACPVVVVPGDIDPPTTGPVVVAIDADSPTHGALAFAFARARHVHADLVVLHATARGGAEQGRRAVAEMIAGWRADYPEVEVTTLTVEGTASTVCAEAAHGARLLVLGRHRTTGRRMPWTRSVARAVLAHTPCPVVTVPHDAVDLAYHPRAAAMQPSGGPVY</sequence>
<dbReference type="EMBL" id="VDFR01000005">
    <property type="protein sequence ID" value="TNC51737.1"/>
    <property type="molecule type" value="Genomic_DNA"/>
</dbReference>
<name>A0A5C4N546_9ACTN</name>
<proteinExistence type="inferred from homology"/>
<comment type="caution">
    <text evidence="3">The sequence shown here is derived from an EMBL/GenBank/DDBJ whole genome shotgun (WGS) entry which is preliminary data.</text>
</comment>
<gene>
    <name evidence="4" type="ORF">FHE65_00815</name>
    <name evidence="3" type="ORF">FHE65_01115</name>
</gene>
<dbReference type="InterPro" id="IPR014729">
    <property type="entry name" value="Rossmann-like_a/b/a_fold"/>
</dbReference>
<feature type="domain" description="UspA" evidence="2">
    <location>
        <begin position="231"/>
        <end position="351"/>
    </location>
</feature>
<protein>
    <submittedName>
        <fullName evidence="3">Universal stress protein</fullName>
    </submittedName>
</protein>
<dbReference type="SUPFAM" id="SSF52402">
    <property type="entry name" value="Adenine nucleotide alpha hydrolases-like"/>
    <property type="match status" value="2"/>
</dbReference>
<evidence type="ECO:0000259" key="2">
    <source>
        <dbReference type="Pfam" id="PF00582"/>
    </source>
</evidence>
<dbReference type="PANTHER" id="PTHR46268">
    <property type="entry name" value="STRESS RESPONSE PROTEIN NHAX"/>
    <property type="match status" value="1"/>
</dbReference>
<organism evidence="3 5">
    <name type="scientific">Mumia zhuanghuii</name>
    <dbReference type="NCBI Taxonomy" id="2585211"/>
    <lineage>
        <taxon>Bacteria</taxon>
        <taxon>Bacillati</taxon>
        <taxon>Actinomycetota</taxon>
        <taxon>Actinomycetes</taxon>
        <taxon>Propionibacteriales</taxon>
        <taxon>Nocardioidaceae</taxon>
        <taxon>Mumia</taxon>
    </lineage>
</organism>
<dbReference type="Proteomes" id="UP000306740">
    <property type="component" value="Unassembled WGS sequence"/>
</dbReference>